<dbReference type="Proteomes" id="UP000239434">
    <property type="component" value="Unassembled WGS sequence"/>
</dbReference>
<accession>A0A2S9IXR6</accession>
<comment type="caution">
    <text evidence="1">The sequence shown here is derived from an EMBL/GenBank/DDBJ whole genome shotgun (WGS) entry which is preliminary data.</text>
</comment>
<proteinExistence type="predicted"/>
<sequence>MLMGLQPLALATDNSNASLEEFSSDLLALYSLSGTTKRQLADMNPKAKVYAVNRILKQAQAFETKWRDSDLIEFERFRFAGGDQLILDVEFHFK</sequence>
<protein>
    <submittedName>
        <fullName evidence="1">Uncharacterized protein</fullName>
    </submittedName>
</protein>
<name>A0A2S9IXR6_9HYPH</name>
<dbReference type="AlphaFoldDB" id="A0A2S9IXR6"/>
<reference evidence="1 2" key="1">
    <citation type="submission" date="2018-02" db="EMBL/GenBank/DDBJ databases">
        <title>The draft genome of Phyllobacterium sp. 1N-3.</title>
        <authorList>
            <person name="Liu L."/>
            <person name="Li L."/>
            <person name="Zhang X."/>
            <person name="Wang T."/>
            <person name="Liang L."/>
        </authorList>
    </citation>
    <scope>NUCLEOTIDE SEQUENCE [LARGE SCALE GENOMIC DNA]</scope>
    <source>
        <strain evidence="1 2">1N-3</strain>
    </source>
</reference>
<gene>
    <name evidence="1" type="ORF">C5748_03775</name>
</gene>
<keyword evidence="2" id="KW-1185">Reference proteome</keyword>
<evidence type="ECO:0000313" key="2">
    <source>
        <dbReference type="Proteomes" id="UP000239434"/>
    </source>
</evidence>
<dbReference type="EMBL" id="PVBR01000002">
    <property type="protein sequence ID" value="PRD45324.1"/>
    <property type="molecule type" value="Genomic_DNA"/>
</dbReference>
<evidence type="ECO:0000313" key="1">
    <source>
        <dbReference type="EMBL" id="PRD45324.1"/>
    </source>
</evidence>
<organism evidence="1 2">
    <name type="scientific">Phyllobacterium phragmitis</name>
    <dbReference type="NCBI Taxonomy" id="2670329"/>
    <lineage>
        <taxon>Bacteria</taxon>
        <taxon>Pseudomonadati</taxon>
        <taxon>Pseudomonadota</taxon>
        <taxon>Alphaproteobacteria</taxon>
        <taxon>Hyphomicrobiales</taxon>
        <taxon>Phyllobacteriaceae</taxon>
        <taxon>Phyllobacterium</taxon>
    </lineage>
</organism>